<gene>
    <name evidence="2" type="ORF">GYMLUDRAFT_74757</name>
</gene>
<accession>A0A0D0CKQ3</accession>
<evidence type="ECO:0000313" key="3">
    <source>
        <dbReference type="Proteomes" id="UP000053593"/>
    </source>
</evidence>
<sequence>MTIRIPFNGRKEETEAAVTALNGTELMSKVITFAKARRGSARTPTPGKYHGSGKRQGTRRGRARTPTPGKYHGPGKR</sequence>
<dbReference type="GO" id="GO:0003676">
    <property type="term" value="F:nucleic acid binding"/>
    <property type="evidence" value="ECO:0007669"/>
    <property type="project" value="InterPro"/>
</dbReference>
<dbReference type="Proteomes" id="UP000053593">
    <property type="component" value="Unassembled WGS sequence"/>
</dbReference>
<feature type="compositionally biased region" description="Basic residues" evidence="1">
    <location>
        <begin position="51"/>
        <end position="63"/>
    </location>
</feature>
<evidence type="ECO:0000256" key="1">
    <source>
        <dbReference type="SAM" id="MobiDB-lite"/>
    </source>
</evidence>
<name>A0A0D0CKQ3_9AGAR</name>
<dbReference type="InterPro" id="IPR012677">
    <property type="entry name" value="Nucleotide-bd_a/b_plait_sf"/>
</dbReference>
<dbReference type="EMBL" id="KN834782">
    <property type="protein sequence ID" value="KIK59007.1"/>
    <property type="molecule type" value="Genomic_DNA"/>
</dbReference>
<evidence type="ECO:0008006" key="4">
    <source>
        <dbReference type="Google" id="ProtNLM"/>
    </source>
</evidence>
<dbReference type="SUPFAM" id="SSF54928">
    <property type="entry name" value="RNA-binding domain, RBD"/>
    <property type="match status" value="1"/>
</dbReference>
<proteinExistence type="predicted"/>
<protein>
    <recommendedName>
        <fullName evidence="4">RRM domain-containing protein</fullName>
    </recommendedName>
</protein>
<keyword evidence="3" id="KW-1185">Reference proteome</keyword>
<feature type="region of interest" description="Disordered" evidence="1">
    <location>
        <begin position="35"/>
        <end position="77"/>
    </location>
</feature>
<dbReference type="OrthoDB" id="6159137at2759"/>
<dbReference type="Gene3D" id="3.30.70.330">
    <property type="match status" value="1"/>
</dbReference>
<dbReference type="InterPro" id="IPR035979">
    <property type="entry name" value="RBD_domain_sf"/>
</dbReference>
<evidence type="ECO:0000313" key="2">
    <source>
        <dbReference type="EMBL" id="KIK59007.1"/>
    </source>
</evidence>
<dbReference type="HOGENOM" id="CLU_2638313_0_0_1"/>
<organism evidence="2 3">
    <name type="scientific">Collybiopsis luxurians FD-317 M1</name>
    <dbReference type="NCBI Taxonomy" id="944289"/>
    <lineage>
        <taxon>Eukaryota</taxon>
        <taxon>Fungi</taxon>
        <taxon>Dikarya</taxon>
        <taxon>Basidiomycota</taxon>
        <taxon>Agaricomycotina</taxon>
        <taxon>Agaricomycetes</taxon>
        <taxon>Agaricomycetidae</taxon>
        <taxon>Agaricales</taxon>
        <taxon>Marasmiineae</taxon>
        <taxon>Omphalotaceae</taxon>
        <taxon>Collybiopsis</taxon>
        <taxon>Collybiopsis luxurians</taxon>
    </lineage>
</organism>
<dbReference type="AlphaFoldDB" id="A0A0D0CKQ3"/>
<reference evidence="2 3" key="1">
    <citation type="submission" date="2014-04" db="EMBL/GenBank/DDBJ databases">
        <title>Evolutionary Origins and Diversification of the Mycorrhizal Mutualists.</title>
        <authorList>
            <consortium name="DOE Joint Genome Institute"/>
            <consortium name="Mycorrhizal Genomics Consortium"/>
            <person name="Kohler A."/>
            <person name="Kuo A."/>
            <person name="Nagy L.G."/>
            <person name="Floudas D."/>
            <person name="Copeland A."/>
            <person name="Barry K.W."/>
            <person name="Cichocki N."/>
            <person name="Veneault-Fourrey C."/>
            <person name="LaButti K."/>
            <person name="Lindquist E.A."/>
            <person name="Lipzen A."/>
            <person name="Lundell T."/>
            <person name="Morin E."/>
            <person name="Murat C."/>
            <person name="Riley R."/>
            <person name="Ohm R."/>
            <person name="Sun H."/>
            <person name="Tunlid A."/>
            <person name="Henrissat B."/>
            <person name="Grigoriev I.V."/>
            <person name="Hibbett D.S."/>
            <person name="Martin F."/>
        </authorList>
    </citation>
    <scope>NUCLEOTIDE SEQUENCE [LARGE SCALE GENOMIC DNA]</scope>
    <source>
        <strain evidence="2 3">FD-317 M1</strain>
    </source>
</reference>